<proteinExistence type="predicted"/>
<name>A0A146KDD6_9EUKA</name>
<feature type="non-terminal residue" evidence="1">
    <location>
        <position position="1"/>
    </location>
</feature>
<feature type="non-terminal residue" evidence="1">
    <location>
        <position position="266"/>
    </location>
</feature>
<dbReference type="EMBL" id="GDID01002672">
    <property type="protein sequence ID" value="JAP93934.1"/>
    <property type="molecule type" value="Transcribed_RNA"/>
</dbReference>
<reference evidence="1" key="1">
    <citation type="submission" date="2015-07" db="EMBL/GenBank/DDBJ databases">
        <title>Adaptation to a free-living lifestyle via gene acquisitions in the diplomonad Trepomonas sp. PC1.</title>
        <authorList>
            <person name="Xu F."/>
            <person name="Jerlstrom-Hultqvist J."/>
            <person name="Kolisko M."/>
            <person name="Simpson A.G.B."/>
            <person name="Roger A.J."/>
            <person name="Svard S.G."/>
            <person name="Andersson J.O."/>
        </authorList>
    </citation>
    <scope>NUCLEOTIDE SEQUENCE</scope>
    <source>
        <strain evidence="1">PC1</strain>
    </source>
</reference>
<dbReference type="InterPro" id="IPR026906">
    <property type="entry name" value="LRR_5"/>
</dbReference>
<dbReference type="Gene3D" id="3.80.10.10">
    <property type="entry name" value="Ribonuclease Inhibitor"/>
    <property type="match status" value="1"/>
</dbReference>
<dbReference type="InterPro" id="IPR053139">
    <property type="entry name" value="Surface_bspA-like"/>
</dbReference>
<dbReference type="PANTHER" id="PTHR45661:SF3">
    <property type="entry name" value="IG-LIKE DOMAIN-CONTAINING PROTEIN"/>
    <property type="match status" value="1"/>
</dbReference>
<dbReference type="PANTHER" id="PTHR45661">
    <property type="entry name" value="SURFACE ANTIGEN"/>
    <property type="match status" value="1"/>
</dbReference>
<protein>
    <submittedName>
        <fullName evidence="1">Leucine rich repeats-containing protein</fullName>
    </submittedName>
</protein>
<evidence type="ECO:0000313" key="1">
    <source>
        <dbReference type="EMBL" id="JAP93934.1"/>
    </source>
</evidence>
<dbReference type="AlphaFoldDB" id="A0A146KDD6"/>
<accession>A0A146KDD6</accession>
<gene>
    <name evidence="1" type="ORF">TPC1_13586</name>
</gene>
<dbReference type="SUPFAM" id="SSF52058">
    <property type="entry name" value="L domain-like"/>
    <property type="match status" value="1"/>
</dbReference>
<dbReference type="Pfam" id="PF13306">
    <property type="entry name" value="LRR_5"/>
    <property type="match status" value="2"/>
</dbReference>
<dbReference type="InterPro" id="IPR032675">
    <property type="entry name" value="LRR_dom_sf"/>
</dbReference>
<sequence>PLLLSLESDSFNDFKHLHYFYAPQLIKISNNCFNRCYSLFNFDAPLLQIVLSSCFCNCPALSKFPTKSLKTLESPIQQNVALPQIMYNFLEGYQNPKKLQSVHFNFHHRYDLSFYCQQNHLIQRDLSSQQLANIQCFYSKIQFIPEQSFMRHRSLMCVFCPNLVKIGDYAFNACYMLRRVVCKKLQRIGVRAFYGCTSLVKIDLQNVIELGQECFQYCQSIVAHQYEVLIELPSKAYGNNGSLLRIVLRGQKKFRCQEVLVGEFQE</sequence>
<organism evidence="1">
    <name type="scientific">Trepomonas sp. PC1</name>
    <dbReference type="NCBI Taxonomy" id="1076344"/>
    <lineage>
        <taxon>Eukaryota</taxon>
        <taxon>Metamonada</taxon>
        <taxon>Diplomonadida</taxon>
        <taxon>Hexamitidae</taxon>
        <taxon>Hexamitinae</taxon>
        <taxon>Trepomonas</taxon>
    </lineage>
</organism>